<feature type="region of interest" description="Disordered" evidence="1">
    <location>
        <begin position="1"/>
        <end position="38"/>
    </location>
</feature>
<reference evidence="3 4" key="1">
    <citation type="submission" date="2024-01" db="EMBL/GenBank/DDBJ databases">
        <title>Complete genome of Cladobotryum mycophilum ATHUM6906.</title>
        <authorList>
            <person name="Christinaki A.C."/>
            <person name="Myridakis A.I."/>
            <person name="Kouvelis V.N."/>
        </authorList>
    </citation>
    <scope>NUCLEOTIDE SEQUENCE [LARGE SCALE GENOMIC DNA]</scope>
    <source>
        <strain evidence="3 4">ATHUM6906</strain>
    </source>
</reference>
<feature type="domain" description="F-box" evidence="2">
    <location>
        <begin position="135"/>
        <end position="171"/>
    </location>
</feature>
<dbReference type="Proteomes" id="UP001338125">
    <property type="component" value="Unassembled WGS sequence"/>
</dbReference>
<feature type="region of interest" description="Disordered" evidence="1">
    <location>
        <begin position="96"/>
        <end position="135"/>
    </location>
</feature>
<evidence type="ECO:0000256" key="1">
    <source>
        <dbReference type="SAM" id="MobiDB-lite"/>
    </source>
</evidence>
<evidence type="ECO:0000259" key="2">
    <source>
        <dbReference type="PROSITE" id="PS50181"/>
    </source>
</evidence>
<organism evidence="3 4">
    <name type="scientific">Cladobotryum mycophilum</name>
    <dbReference type="NCBI Taxonomy" id="491253"/>
    <lineage>
        <taxon>Eukaryota</taxon>
        <taxon>Fungi</taxon>
        <taxon>Dikarya</taxon>
        <taxon>Ascomycota</taxon>
        <taxon>Pezizomycotina</taxon>
        <taxon>Sordariomycetes</taxon>
        <taxon>Hypocreomycetidae</taxon>
        <taxon>Hypocreales</taxon>
        <taxon>Hypocreaceae</taxon>
        <taxon>Cladobotryum</taxon>
    </lineage>
</organism>
<name>A0ABR0S548_9HYPO</name>
<evidence type="ECO:0000313" key="3">
    <source>
        <dbReference type="EMBL" id="KAK5987109.1"/>
    </source>
</evidence>
<dbReference type="PROSITE" id="PS50181">
    <property type="entry name" value="FBOX"/>
    <property type="match status" value="1"/>
</dbReference>
<dbReference type="InterPro" id="IPR001810">
    <property type="entry name" value="F-box_dom"/>
</dbReference>
<protein>
    <recommendedName>
        <fullName evidence="2">F-box domain-containing protein</fullName>
    </recommendedName>
</protein>
<evidence type="ECO:0000313" key="4">
    <source>
        <dbReference type="Proteomes" id="UP001338125"/>
    </source>
</evidence>
<keyword evidence="4" id="KW-1185">Reference proteome</keyword>
<sequence length="307" mass="34259">MVQLLADPTLSQGANPALGSAGPDAVESKMMSREEHAQRMRELNMKRAMMRAPRRGWSLTDHQAQQDGAHHSHAAMPQSDLQTTIPENAALPASALARPQGMQLPRRPKMPPPRRSQSVTDKEPEPANQLRPAGDLTLVNLPSELHYNIFDFLDPIDGVCLALAHPRLYDIHRRKNGTVPLSSRYSGPNDREWAWRGAGPIVHPESDKDKAADKKAEDAKAAAAAKQKDLNDLRVKGQLYCRKCGISRCELHRHLKDWFGEGYEYCEIKEMYGPLAGPQAKSYCYMPSPKNPHRCGRHGSKKNSVKQ</sequence>
<proteinExistence type="predicted"/>
<gene>
    <name evidence="3" type="ORF">PT974_11227</name>
</gene>
<dbReference type="EMBL" id="JAVFKD010000016">
    <property type="protein sequence ID" value="KAK5987109.1"/>
    <property type="molecule type" value="Genomic_DNA"/>
</dbReference>
<comment type="caution">
    <text evidence="3">The sequence shown here is derived from an EMBL/GenBank/DDBJ whole genome shotgun (WGS) entry which is preliminary data.</text>
</comment>
<feature type="region of interest" description="Disordered" evidence="1">
    <location>
        <begin position="53"/>
        <end position="77"/>
    </location>
</feature>
<accession>A0ABR0S548</accession>
<feature type="compositionally biased region" description="Basic and acidic residues" evidence="1">
    <location>
        <begin position="26"/>
        <end position="38"/>
    </location>
</feature>